<feature type="transmembrane region" description="Helical" evidence="1">
    <location>
        <begin position="129"/>
        <end position="150"/>
    </location>
</feature>
<feature type="transmembrane region" description="Helical" evidence="1">
    <location>
        <begin position="48"/>
        <end position="71"/>
    </location>
</feature>
<organism evidence="3 4">
    <name type="scientific">Roseibium aquae</name>
    <dbReference type="NCBI Taxonomy" id="1323746"/>
    <lineage>
        <taxon>Bacteria</taxon>
        <taxon>Pseudomonadati</taxon>
        <taxon>Pseudomonadota</taxon>
        <taxon>Alphaproteobacteria</taxon>
        <taxon>Hyphomicrobiales</taxon>
        <taxon>Stappiaceae</taxon>
        <taxon>Roseibium</taxon>
    </lineage>
</organism>
<dbReference type="Pfam" id="PF07786">
    <property type="entry name" value="HGSNAT_cat"/>
    <property type="match status" value="1"/>
</dbReference>
<evidence type="ECO:0000259" key="2">
    <source>
        <dbReference type="Pfam" id="PF07786"/>
    </source>
</evidence>
<name>A0A916TAN8_9HYPH</name>
<feature type="transmembrane region" description="Helical" evidence="1">
    <location>
        <begin position="220"/>
        <end position="242"/>
    </location>
</feature>
<gene>
    <name evidence="3" type="ORF">GCM10011316_04400</name>
</gene>
<evidence type="ECO:0000313" key="4">
    <source>
        <dbReference type="Proteomes" id="UP000605148"/>
    </source>
</evidence>
<dbReference type="Proteomes" id="UP000605148">
    <property type="component" value="Unassembled WGS sequence"/>
</dbReference>
<keyword evidence="4" id="KW-1185">Reference proteome</keyword>
<reference evidence="3" key="2">
    <citation type="submission" date="2020-09" db="EMBL/GenBank/DDBJ databases">
        <authorList>
            <person name="Sun Q."/>
            <person name="Zhou Y."/>
        </authorList>
    </citation>
    <scope>NUCLEOTIDE SEQUENCE</scope>
    <source>
        <strain evidence="3">CGMCC 1.12426</strain>
    </source>
</reference>
<dbReference type="InterPro" id="IPR012429">
    <property type="entry name" value="HGSNAT_cat"/>
</dbReference>
<keyword evidence="1" id="KW-0812">Transmembrane</keyword>
<evidence type="ECO:0000313" key="3">
    <source>
        <dbReference type="EMBL" id="GGB35398.1"/>
    </source>
</evidence>
<accession>A0A916TAN8</accession>
<feature type="transmembrane region" description="Helical" evidence="1">
    <location>
        <begin position="7"/>
        <end position="28"/>
    </location>
</feature>
<feature type="domain" description="Heparan-alpha-glucosaminide N-acetyltransferase catalytic" evidence="2">
    <location>
        <begin position="6"/>
        <end position="228"/>
    </location>
</feature>
<comment type="caution">
    <text evidence="3">The sequence shown here is derived from an EMBL/GenBank/DDBJ whole genome shotgun (WGS) entry which is preliminary data.</text>
</comment>
<feature type="transmembrane region" description="Helical" evidence="1">
    <location>
        <begin position="170"/>
        <end position="192"/>
    </location>
</feature>
<dbReference type="RefSeq" id="WP_150493989.1">
    <property type="nucleotide sequence ID" value="NZ_BMFA01000001.1"/>
</dbReference>
<protein>
    <submittedName>
        <fullName evidence="3">Membrane protein</fullName>
    </submittedName>
</protein>
<proteinExistence type="predicted"/>
<keyword evidence="1" id="KW-0472">Membrane</keyword>
<dbReference type="EMBL" id="BMFA01000001">
    <property type="protein sequence ID" value="GGB35398.1"/>
    <property type="molecule type" value="Genomic_DNA"/>
</dbReference>
<sequence>MARTKRLVALDGARGIAIIAMVVYHFSWDLSWFGLVGWPVATGSGWRAFAGGIAASFLFLSGVTLVLAHGTGIRWKALARTKLVLLFAAVGVSLGTYFVFGDSFVRFGILHAIFLSGLLALPLLQAPWLISLAASAVMLTLPLWAGSYVFNGQAWLWTGLGTPDFGSVDYVPVAPWSGVLFLGVAVAQSPLWRRLRPRLAGISMETRAGRGLRMLGRRSLLIYLVHQPILFGLLYLPIWIGVLPDRATTQFKTSCTQSCQRTEGAALDCAAACQCTISGLKAAGTWEPLLDDPFDPGLRAAMNEQYGLCLADQTGSGPGR</sequence>
<keyword evidence="1" id="KW-1133">Transmembrane helix</keyword>
<dbReference type="AlphaFoldDB" id="A0A916TAN8"/>
<dbReference type="OrthoDB" id="9807591at2"/>
<evidence type="ECO:0000256" key="1">
    <source>
        <dbReference type="SAM" id="Phobius"/>
    </source>
</evidence>
<feature type="transmembrane region" description="Helical" evidence="1">
    <location>
        <begin position="83"/>
        <end position="100"/>
    </location>
</feature>
<reference evidence="3" key="1">
    <citation type="journal article" date="2014" name="Int. J. Syst. Evol. Microbiol.">
        <title>Complete genome sequence of Corynebacterium casei LMG S-19264T (=DSM 44701T), isolated from a smear-ripened cheese.</title>
        <authorList>
            <consortium name="US DOE Joint Genome Institute (JGI-PGF)"/>
            <person name="Walter F."/>
            <person name="Albersmeier A."/>
            <person name="Kalinowski J."/>
            <person name="Ruckert C."/>
        </authorList>
    </citation>
    <scope>NUCLEOTIDE SEQUENCE</scope>
    <source>
        <strain evidence="3">CGMCC 1.12426</strain>
    </source>
</reference>
<feature type="transmembrane region" description="Helical" evidence="1">
    <location>
        <begin position="106"/>
        <end position="124"/>
    </location>
</feature>